<comment type="similarity">
    <text evidence="2">Belongs to the USE1 family.</text>
</comment>
<feature type="transmembrane region" description="Helical" evidence="11">
    <location>
        <begin position="335"/>
        <end position="358"/>
    </location>
</feature>
<dbReference type="PROSITE" id="PS50192">
    <property type="entry name" value="T_SNARE"/>
    <property type="match status" value="1"/>
</dbReference>
<gene>
    <name evidence="13" type="ORF">PG999_010877</name>
</gene>
<evidence type="ECO:0000256" key="9">
    <source>
        <dbReference type="ARBA" id="ARBA00023136"/>
    </source>
</evidence>
<feature type="region of interest" description="Disordered" evidence="10">
    <location>
        <begin position="108"/>
        <end position="127"/>
    </location>
</feature>
<dbReference type="EMBL" id="JAQQWP010000009">
    <property type="protein sequence ID" value="KAK8100503.1"/>
    <property type="molecule type" value="Genomic_DNA"/>
</dbReference>
<sequence>MARLTQAPMTPRRSVSNPDSLTDLNRLLARLQQNILQASAEQERRLRTSEYERNKVGINLEYARTLLTKVEQDASSVKVHARRQDMQADLNRKREIFEQLTERLRELEELSIDSDEEDENSDDDEEEDLLAGIIHTPSDSPDSRRNGAGRGDTGRDVSSEQGDEDDEAEITVLHVPQTTQAPQTKPTATMQPTTTTAASRAMEQSGTATSQTVRPRGKGAVDASQAGGADTADTTARNQLFGNTPSLATTALSTTATTEAILDHQRDEQDKLTESLLGMASALKSSSRAFATSLEEEKDVLDAAGTGLDKNERGLEAAARRMGTLRKMSEGRGMIGRYILMATIAGMWLLALLIVFAFPKLRF</sequence>
<dbReference type="Proteomes" id="UP001392437">
    <property type="component" value="Unassembled WGS sequence"/>
</dbReference>
<feature type="compositionally biased region" description="Acidic residues" evidence="10">
    <location>
        <begin position="109"/>
        <end position="127"/>
    </location>
</feature>
<dbReference type="InterPro" id="IPR019150">
    <property type="entry name" value="Vesicle_transport_protein_Use1"/>
</dbReference>
<dbReference type="PANTHER" id="PTHR13050">
    <property type="entry name" value="USE1-LIKE PROTEIN"/>
    <property type="match status" value="1"/>
</dbReference>
<feature type="compositionally biased region" description="Low complexity" evidence="10">
    <location>
        <begin position="176"/>
        <end position="198"/>
    </location>
</feature>
<evidence type="ECO:0000256" key="8">
    <source>
        <dbReference type="ARBA" id="ARBA00022989"/>
    </source>
</evidence>
<evidence type="ECO:0000256" key="7">
    <source>
        <dbReference type="ARBA" id="ARBA00022927"/>
    </source>
</evidence>
<evidence type="ECO:0000256" key="6">
    <source>
        <dbReference type="ARBA" id="ARBA00022892"/>
    </source>
</evidence>
<evidence type="ECO:0000313" key="14">
    <source>
        <dbReference type="Proteomes" id="UP001392437"/>
    </source>
</evidence>
<dbReference type="GO" id="GO:0006890">
    <property type="term" value="P:retrograde vesicle-mediated transport, Golgi to endoplasmic reticulum"/>
    <property type="evidence" value="ECO:0007669"/>
    <property type="project" value="TreeGrafter"/>
</dbReference>
<protein>
    <recommendedName>
        <fullName evidence="12">t-SNARE coiled-coil homology domain-containing protein</fullName>
    </recommendedName>
</protein>
<evidence type="ECO:0000256" key="5">
    <source>
        <dbReference type="ARBA" id="ARBA00022824"/>
    </source>
</evidence>
<evidence type="ECO:0000256" key="3">
    <source>
        <dbReference type="ARBA" id="ARBA00022448"/>
    </source>
</evidence>
<keyword evidence="7" id="KW-0653">Protein transport</keyword>
<evidence type="ECO:0000256" key="10">
    <source>
        <dbReference type="SAM" id="MobiDB-lite"/>
    </source>
</evidence>
<name>A0AAW0QBF0_9PEZI</name>
<feature type="compositionally biased region" description="Low complexity" evidence="10">
    <location>
        <begin position="226"/>
        <end position="236"/>
    </location>
</feature>
<feature type="region of interest" description="Disordered" evidence="10">
    <location>
        <begin position="133"/>
        <end position="242"/>
    </location>
</feature>
<feature type="compositionally biased region" description="Polar residues" evidence="10">
    <location>
        <begin position="202"/>
        <end position="213"/>
    </location>
</feature>
<dbReference type="SUPFAM" id="SSF58038">
    <property type="entry name" value="SNARE fusion complex"/>
    <property type="match status" value="1"/>
</dbReference>
<feature type="domain" description="T-SNARE coiled-coil homology" evidence="12">
    <location>
        <begin position="263"/>
        <end position="325"/>
    </location>
</feature>
<dbReference type="PANTHER" id="PTHR13050:SF7">
    <property type="entry name" value="VESICLE TRANSPORT PROTEIN USE1"/>
    <property type="match status" value="1"/>
</dbReference>
<dbReference type="GO" id="GO:0015031">
    <property type="term" value="P:protein transport"/>
    <property type="evidence" value="ECO:0007669"/>
    <property type="project" value="UniProtKB-KW"/>
</dbReference>
<keyword evidence="9 11" id="KW-0472">Membrane</keyword>
<feature type="region of interest" description="Disordered" evidence="10">
    <location>
        <begin position="1"/>
        <end position="20"/>
    </location>
</feature>
<keyword evidence="6" id="KW-0931">ER-Golgi transport</keyword>
<keyword evidence="5" id="KW-0256">Endoplasmic reticulum</keyword>
<comment type="subcellular location">
    <subcellularLocation>
        <location evidence="1">Endoplasmic reticulum membrane</location>
        <topology evidence="1">Single-pass type IV membrane protein</topology>
    </subcellularLocation>
</comment>
<dbReference type="InterPro" id="IPR000727">
    <property type="entry name" value="T_SNARE_dom"/>
</dbReference>
<dbReference type="GO" id="GO:0005789">
    <property type="term" value="C:endoplasmic reticulum membrane"/>
    <property type="evidence" value="ECO:0007669"/>
    <property type="project" value="UniProtKB-SubCell"/>
</dbReference>
<evidence type="ECO:0000256" key="4">
    <source>
        <dbReference type="ARBA" id="ARBA00022692"/>
    </source>
</evidence>
<dbReference type="GO" id="GO:0031201">
    <property type="term" value="C:SNARE complex"/>
    <property type="evidence" value="ECO:0007669"/>
    <property type="project" value="TreeGrafter"/>
</dbReference>
<comment type="caution">
    <text evidence="13">The sequence shown here is derived from an EMBL/GenBank/DDBJ whole genome shotgun (WGS) entry which is preliminary data.</text>
</comment>
<evidence type="ECO:0000256" key="1">
    <source>
        <dbReference type="ARBA" id="ARBA00004163"/>
    </source>
</evidence>
<keyword evidence="3" id="KW-0813">Transport</keyword>
<keyword evidence="8 11" id="KW-1133">Transmembrane helix</keyword>
<accession>A0AAW0QBF0</accession>
<keyword evidence="14" id="KW-1185">Reference proteome</keyword>
<proteinExistence type="inferred from homology"/>
<evidence type="ECO:0000259" key="12">
    <source>
        <dbReference type="PROSITE" id="PS50192"/>
    </source>
</evidence>
<evidence type="ECO:0000256" key="2">
    <source>
        <dbReference type="ARBA" id="ARBA00007891"/>
    </source>
</evidence>
<evidence type="ECO:0000313" key="13">
    <source>
        <dbReference type="EMBL" id="KAK8100503.1"/>
    </source>
</evidence>
<organism evidence="13 14">
    <name type="scientific">Apiospora kogelbergensis</name>
    <dbReference type="NCBI Taxonomy" id="1337665"/>
    <lineage>
        <taxon>Eukaryota</taxon>
        <taxon>Fungi</taxon>
        <taxon>Dikarya</taxon>
        <taxon>Ascomycota</taxon>
        <taxon>Pezizomycotina</taxon>
        <taxon>Sordariomycetes</taxon>
        <taxon>Xylariomycetidae</taxon>
        <taxon>Amphisphaeriales</taxon>
        <taxon>Apiosporaceae</taxon>
        <taxon>Apiospora</taxon>
    </lineage>
</organism>
<dbReference type="GO" id="GO:0005484">
    <property type="term" value="F:SNAP receptor activity"/>
    <property type="evidence" value="ECO:0007669"/>
    <property type="project" value="TreeGrafter"/>
</dbReference>
<evidence type="ECO:0000256" key="11">
    <source>
        <dbReference type="SAM" id="Phobius"/>
    </source>
</evidence>
<reference evidence="13 14" key="1">
    <citation type="submission" date="2023-01" db="EMBL/GenBank/DDBJ databases">
        <title>Analysis of 21 Apiospora genomes using comparative genomics revels a genus with tremendous synthesis potential of carbohydrate active enzymes and secondary metabolites.</title>
        <authorList>
            <person name="Sorensen T."/>
        </authorList>
    </citation>
    <scope>NUCLEOTIDE SEQUENCE [LARGE SCALE GENOMIC DNA]</scope>
    <source>
        <strain evidence="13 14">CBS 117206</strain>
    </source>
</reference>
<keyword evidence="4 11" id="KW-0812">Transmembrane</keyword>
<dbReference type="AlphaFoldDB" id="A0AAW0QBF0"/>